<evidence type="ECO:0000313" key="2">
    <source>
        <dbReference type="EMBL" id="VEL13996.1"/>
    </source>
</evidence>
<gene>
    <name evidence="2" type="ORF">PXEA_LOCUS7436</name>
</gene>
<keyword evidence="3" id="KW-1185">Reference proteome</keyword>
<dbReference type="EMBL" id="CAAALY010019644">
    <property type="protein sequence ID" value="VEL13996.1"/>
    <property type="molecule type" value="Genomic_DNA"/>
</dbReference>
<feature type="compositionally biased region" description="Basic and acidic residues" evidence="1">
    <location>
        <begin position="147"/>
        <end position="158"/>
    </location>
</feature>
<feature type="region of interest" description="Disordered" evidence="1">
    <location>
        <begin position="1"/>
        <end position="42"/>
    </location>
</feature>
<evidence type="ECO:0000313" key="3">
    <source>
        <dbReference type="Proteomes" id="UP000784294"/>
    </source>
</evidence>
<evidence type="ECO:0000256" key="1">
    <source>
        <dbReference type="SAM" id="MobiDB-lite"/>
    </source>
</evidence>
<dbReference type="AlphaFoldDB" id="A0A3S4ZWV8"/>
<sequence length="194" mass="21281">MLKDSETTIGMAEGCFGENSDDNSTERPTPTDDQRTQDLKSPSISVMPIEVQPRPTLFRLASDVTSQPHERLIDRSSVMTSRRSTFAESSAEMAIRKRSCMLSSLMVMDVTTDPLYLPSTKSVMPAWDTSLSGQVNELTTLVGFPSKAEEGAKGKLTDADDEEEKISTQPLDGEPPAPEYDEIEGWEQGNESIG</sequence>
<proteinExistence type="predicted"/>
<accession>A0A3S4ZWV8</accession>
<feature type="compositionally biased region" description="Basic and acidic residues" evidence="1">
    <location>
        <begin position="29"/>
        <end position="38"/>
    </location>
</feature>
<reference evidence="2" key="1">
    <citation type="submission" date="2018-11" db="EMBL/GenBank/DDBJ databases">
        <authorList>
            <consortium name="Pathogen Informatics"/>
        </authorList>
    </citation>
    <scope>NUCLEOTIDE SEQUENCE</scope>
</reference>
<comment type="caution">
    <text evidence="2">The sequence shown here is derived from an EMBL/GenBank/DDBJ whole genome shotgun (WGS) entry which is preliminary data.</text>
</comment>
<organism evidence="2 3">
    <name type="scientific">Protopolystoma xenopodis</name>
    <dbReference type="NCBI Taxonomy" id="117903"/>
    <lineage>
        <taxon>Eukaryota</taxon>
        <taxon>Metazoa</taxon>
        <taxon>Spiralia</taxon>
        <taxon>Lophotrochozoa</taxon>
        <taxon>Platyhelminthes</taxon>
        <taxon>Monogenea</taxon>
        <taxon>Polyopisthocotylea</taxon>
        <taxon>Polystomatidea</taxon>
        <taxon>Polystomatidae</taxon>
        <taxon>Protopolystoma</taxon>
    </lineage>
</organism>
<name>A0A3S4ZWV8_9PLAT</name>
<protein>
    <submittedName>
        <fullName evidence="2">Uncharacterized protein</fullName>
    </submittedName>
</protein>
<feature type="region of interest" description="Disordered" evidence="1">
    <location>
        <begin position="147"/>
        <end position="194"/>
    </location>
</feature>
<dbReference type="Proteomes" id="UP000784294">
    <property type="component" value="Unassembled WGS sequence"/>
</dbReference>